<accession>A0A0B5H2P1</accession>
<dbReference type="KEGG" id="vg:26625675"/>
<protein>
    <submittedName>
        <fullName evidence="1">Uncharacterized protein</fullName>
    </submittedName>
</protein>
<dbReference type="OrthoDB" id="9249at10239"/>
<sequence>MSEELNLDKELEKEELVRIKEQLTMMKVKFHHNANLETLKKLLAEALEPKEEVKESTNVVKKTAKQIREEAMKLVRCNVICHDPMRKSRKGEFITVGNSIIGTFRVFVPYNGTQDVVWHIPRIVVDILKRKTCIKNVRQVDKGHQHSTLDDVQIGKAFDIVELPPLTPEELKELAETQKALGYSISAPNQYAGN</sequence>
<gene>
    <name evidence="1" type="ORF">SBVP1_0079</name>
</gene>
<dbReference type="EMBL" id="KP280062">
    <property type="protein sequence ID" value="AJF40737.1"/>
    <property type="molecule type" value="Genomic_DNA"/>
</dbReference>
<dbReference type="GeneID" id="26625675"/>
<evidence type="ECO:0000313" key="2">
    <source>
        <dbReference type="Proteomes" id="UP000031803"/>
    </source>
</evidence>
<dbReference type="Proteomes" id="UP000031803">
    <property type="component" value="Segment"/>
</dbReference>
<keyword evidence="2" id="KW-1185">Reference proteome</keyword>
<name>A0A0B5H2P1_9CAUD</name>
<proteinExistence type="predicted"/>
<dbReference type="RefSeq" id="YP_009198597.1">
    <property type="nucleotide sequence ID" value="NC_028799.1"/>
</dbReference>
<reference evidence="1 2" key="1">
    <citation type="submission" date="2014-12" db="EMBL/GenBank/DDBJ databases">
        <title>Complete genome sequences of three Vibrio cholerae specific bacteriophages.</title>
        <authorList>
            <person name="Bhandare S.G."/>
            <person name="Warry A."/>
            <person name="Emes R.D."/>
            <person name="Hooton S.P.T."/>
            <person name="Barrow P.A."/>
            <person name="Atterbury R.J."/>
        </authorList>
    </citation>
    <scope>NUCLEOTIDE SEQUENCE [LARGE SCALE GENOMIC DNA]</scope>
</reference>
<organism evidence="1 2">
    <name type="scientific">Vibrio phage phi 1</name>
    <dbReference type="NCBI Taxonomy" id="1589297"/>
    <lineage>
        <taxon>Viruses</taxon>
        <taxon>Duplodnaviria</taxon>
        <taxon>Heunggongvirae</taxon>
        <taxon>Uroviricota</taxon>
        <taxon>Caudoviricetes</taxon>
        <taxon>Schitoviridae</taxon>
        <taxon>Pacinivirus</taxon>
        <taxon>Pacinivirus phi1</taxon>
    </lineage>
</organism>
<evidence type="ECO:0000313" key="1">
    <source>
        <dbReference type="EMBL" id="AJF40737.1"/>
    </source>
</evidence>